<dbReference type="GO" id="GO:0004674">
    <property type="term" value="F:protein serine/threonine kinase activity"/>
    <property type="evidence" value="ECO:0007669"/>
    <property type="project" value="UniProtKB-KW"/>
</dbReference>
<dbReference type="PROSITE" id="PS00108">
    <property type="entry name" value="PROTEIN_KINASE_ST"/>
    <property type="match status" value="1"/>
</dbReference>
<evidence type="ECO:0000256" key="10">
    <source>
        <dbReference type="RuleBase" id="RU000304"/>
    </source>
</evidence>
<dbReference type="InterPro" id="IPR008271">
    <property type="entry name" value="Ser/Thr_kinase_AS"/>
</dbReference>
<dbReference type="GO" id="GO:0005524">
    <property type="term" value="F:ATP binding"/>
    <property type="evidence" value="ECO:0007669"/>
    <property type="project" value="UniProtKB-UniRule"/>
</dbReference>
<evidence type="ECO:0000256" key="6">
    <source>
        <dbReference type="PIRSR" id="PIRSR630616-1"/>
    </source>
</evidence>
<keyword evidence="1 10" id="KW-0723">Serine/threonine-protein kinase</keyword>
<evidence type="ECO:0000256" key="3">
    <source>
        <dbReference type="ARBA" id="ARBA00022741"/>
    </source>
</evidence>
<keyword evidence="14" id="KW-1185">Reference proteome</keyword>
<comment type="caution">
    <text evidence="13">The sequence shown here is derived from an EMBL/GenBank/DDBJ whole genome shotgun (WGS) entry which is preliminary data.</text>
</comment>
<feature type="region of interest" description="Disordered" evidence="11">
    <location>
        <begin position="1"/>
        <end position="22"/>
    </location>
</feature>
<evidence type="ECO:0000313" key="14">
    <source>
        <dbReference type="Proteomes" id="UP000242146"/>
    </source>
</evidence>
<feature type="binding site" evidence="7">
    <location>
        <position position="190"/>
    </location>
    <ligand>
        <name>ATP</name>
        <dbReference type="ChEBI" id="CHEBI:30616"/>
    </ligand>
</feature>
<feature type="binding site" evidence="9">
    <location>
        <position position="71"/>
    </location>
    <ligand>
        <name>ATP</name>
        <dbReference type="ChEBI" id="CHEBI:30616"/>
    </ligand>
</feature>
<reference evidence="13 14" key="1">
    <citation type="submission" date="2016-07" db="EMBL/GenBank/DDBJ databases">
        <title>Pervasive Adenine N6-methylation of Active Genes in Fungi.</title>
        <authorList>
            <consortium name="DOE Joint Genome Institute"/>
            <person name="Mondo S.J."/>
            <person name="Dannebaum R.O."/>
            <person name="Kuo R.C."/>
            <person name="Labutti K."/>
            <person name="Haridas S."/>
            <person name="Kuo A."/>
            <person name="Salamov A."/>
            <person name="Ahrendt S.R."/>
            <person name="Lipzen A."/>
            <person name="Sullivan W."/>
            <person name="Andreopoulos W.B."/>
            <person name="Clum A."/>
            <person name="Lindquist E."/>
            <person name="Daum C."/>
            <person name="Ramamoorthy G.K."/>
            <person name="Gryganskyi A."/>
            <person name="Culley D."/>
            <person name="Magnuson J.K."/>
            <person name="James T.Y."/>
            <person name="O'Malley M.A."/>
            <person name="Stajich J.E."/>
            <person name="Spatafora J.W."/>
            <person name="Visel A."/>
            <person name="Grigoriev I.V."/>
        </authorList>
    </citation>
    <scope>NUCLEOTIDE SEQUENCE [LARGE SCALE GENOMIC DNA]</scope>
    <source>
        <strain evidence="13 14">NRRL 3301</strain>
    </source>
</reference>
<dbReference type="InterPro" id="IPR030616">
    <property type="entry name" value="Aur-like"/>
</dbReference>
<keyword evidence="5 7" id="KW-0067">ATP-binding</keyword>
<feature type="binding site" evidence="7">
    <location>
        <position position="67"/>
    </location>
    <ligand>
        <name>ATP</name>
        <dbReference type="ChEBI" id="CHEBI:30616"/>
    </ligand>
</feature>
<dbReference type="InterPro" id="IPR017441">
    <property type="entry name" value="Protein_kinase_ATP_BS"/>
</dbReference>
<evidence type="ECO:0000256" key="11">
    <source>
        <dbReference type="SAM" id="MobiDB-lite"/>
    </source>
</evidence>
<organism evidence="13 14">
    <name type="scientific">Hesseltinella vesiculosa</name>
    <dbReference type="NCBI Taxonomy" id="101127"/>
    <lineage>
        <taxon>Eukaryota</taxon>
        <taxon>Fungi</taxon>
        <taxon>Fungi incertae sedis</taxon>
        <taxon>Mucoromycota</taxon>
        <taxon>Mucoromycotina</taxon>
        <taxon>Mucoromycetes</taxon>
        <taxon>Mucorales</taxon>
        <taxon>Cunninghamellaceae</taxon>
        <taxon>Hesseltinella</taxon>
    </lineage>
</organism>
<dbReference type="AlphaFoldDB" id="A0A1X2G2S1"/>
<dbReference type="InterPro" id="IPR000719">
    <property type="entry name" value="Prot_kinase_dom"/>
</dbReference>
<dbReference type="PANTHER" id="PTHR24350">
    <property type="entry name" value="SERINE/THREONINE-PROTEIN KINASE IAL-RELATED"/>
    <property type="match status" value="1"/>
</dbReference>
<sequence length="308" mass="35158">MPRLVSSLDNPDDDSSPVATPSSYDETRLVSKIIWKFRILRLIGVGAFSNVYLALDTETDQQTFAIKMIRKANVMQNLRIKSSIEREVAVLQHLRHPGIVQLEATMEIEHHVCLVLEYIQDGDLFDFVQAKRMLNAEGSVDEPLVKGLFLQLVNVVHWIHKQNCVHRDLKLENVLMYSDKHGQLKIKVSDFGLARVIDPEQPILNTRCGSEEYAAPEIVQGIGYDARQTDAWSLGIILFALLAAQLPFTSRDNSMTHLFYQIMQATLRWPKHIPISDHAKQVVQALLMRRPEQRALLSQVPSFPWFLP</sequence>
<dbReference type="InterPro" id="IPR011009">
    <property type="entry name" value="Kinase-like_dom_sf"/>
</dbReference>
<comment type="similarity">
    <text evidence="10">Belongs to the protein kinase superfamily.</text>
</comment>
<evidence type="ECO:0000256" key="8">
    <source>
        <dbReference type="PIRSR" id="PIRSR630616-3"/>
    </source>
</evidence>
<dbReference type="SUPFAM" id="SSF56112">
    <property type="entry name" value="Protein kinase-like (PK-like)"/>
    <property type="match status" value="1"/>
</dbReference>
<proteinExistence type="inferred from homology"/>
<dbReference type="PROSITE" id="PS00107">
    <property type="entry name" value="PROTEIN_KINASE_ATP"/>
    <property type="match status" value="1"/>
</dbReference>
<evidence type="ECO:0000256" key="5">
    <source>
        <dbReference type="ARBA" id="ARBA00022840"/>
    </source>
</evidence>
<dbReference type="FunFam" id="1.10.510.10:FF:000571">
    <property type="entry name" value="Maternal embryonic leucine zipper kinase"/>
    <property type="match status" value="1"/>
</dbReference>
<gene>
    <name evidence="13" type="ORF">DM01DRAFT_251232</name>
</gene>
<dbReference type="Proteomes" id="UP000242146">
    <property type="component" value="Unassembled WGS sequence"/>
</dbReference>
<dbReference type="STRING" id="101127.A0A1X2G2S1"/>
<dbReference type="PROSITE" id="PS50011">
    <property type="entry name" value="PROTEIN_KINASE_DOM"/>
    <property type="match status" value="1"/>
</dbReference>
<keyword evidence="2" id="KW-0808">Transferase</keyword>
<dbReference type="Gene3D" id="1.10.510.10">
    <property type="entry name" value="Transferase(Phosphotransferase) domain 1"/>
    <property type="match status" value="1"/>
</dbReference>
<evidence type="ECO:0000313" key="13">
    <source>
        <dbReference type="EMBL" id="ORX43081.1"/>
    </source>
</evidence>
<keyword evidence="4 13" id="KW-0418">Kinase</keyword>
<evidence type="ECO:0000256" key="9">
    <source>
        <dbReference type="PROSITE-ProRule" id="PRU10141"/>
    </source>
</evidence>
<evidence type="ECO:0000256" key="7">
    <source>
        <dbReference type="PIRSR" id="PIRSR630616-2"/>
    </source>
</evidence>
<dbReference type="OrthoDB" id="289250at2759"/>
<dbReference type="EMBL" id="MCGT01000058">
    <property type="protein sequence ID" value="ORX43081.1"/>
    <property type="molecule type" value="Genomic_DNA"/>
</dbReference>
<accession>A0A1X2G2S1</accession>
<dbReference type="FunFam" id="3.30.200.20:FF:000042">
    <property type="entry name" value="Aurora kinase A"/>
    <property type="match status" value="1"/>
</dbReference>
<feature type="active site" description="Proton acceptor" evidence="6">
    <location>
        <position position="168"/>
    </location>
</feature>
<keyword evidence="3 7" id="KW-0547">Nucleotide-binding</keyword>
<dbReference type="Pfam" id="PF00069">
    <property type="entry name" value="Pkinase"/>
    <property type="match status" value="1"/>
</dbReference>
<feature type="cross-link" description="Glycyl lysine isopeptide (Lys-Gly) (interchain with G-Cter in SUMO2)" evidence="8">
    <location>
        <position position="170"/>
    </location>
</feature>
<evidence type="ECO:0000259" key="12">
    <source>
        <dbReference type="PROSITE" id="PS50011"/>
    </source>
</evidence>
<name>A0A1X2G2S1_9FUNG</name>
<protein>
    <submittedName>
        <fullName evidence="13">Kinase-like protein</fullName>
    </submittedName>
</protein>
<feature type="domain" description="Protein kinase" evidence="12">
    <location>
        <begin position="37"/>
        <end position="306"/>
    </location>
</feature>
<feature type="binding site" evidence="7">
    <location>
        <begin position="172"/>
        <end position="173"/>
    </location>
    <ligand>
        <name>ATP</name>
        <dbReference type="ChEBI" id="CHEBI:30616"/>
    </ligand>
</feature>
<evidence type="ECO:0000256" key="2">
    <source>
        <dbReference type="ARBA" id="ARBA00022679"/>
    </source>
</evidence>
<evidence type="ECO:0000256" key="4">
    <source>
        <dbReference type="ARBA" id="ARBA00022777"/>
    </source>
</evidence>
<dbReference type="SMART" id="SM00220">
    <property type="entry name" value="S_TKc"/>
    <property type="match status" value="1"/>
</dbReference>
<evidence type="ECO:0000256" key="1">
    <source>
        <dbReference type="ARBA" id="ARBA00022527"/>
    </source>
</evidence>